<dbReference type="PANTHER" id="PTHR43806">
    <property type="entry name" value="PEPTIDASE S8"/>
    <property type="match status" value="1"/>
</dbReference>
<comment type="caution">
    <text evidence="9">The sequence shown here is derived from an EMBL/GenBank/DDBJ whole genome shotgun (WGS) entry which is preliminary data.</text>
</comment>
<feature type="compositionally biased region" description="Pro residues" evidence="6">
    <location>
        <begin position="34"/>
        <end position="58"/>
    </location>
</feature>
<evidence type="ECO:0000313" key="9">
    <source>
        <dbReference type="EMBL" id="MFD1933837.1"/>
    </source>
</evidence>
<proteinExistence type="inferred from homology"/>
<name>A0ABW4SYY7_9ACTN</name>
<dbReference type="SUPFAM" id="SSF52743">
    <property type="entry name" value="Subtilisin-like"/>
    <property type="match status" value="1"/>
</dbReference>
<dbReference type="Gene3D" id="3.40.50.200">
    <property type="entry name" value="Peptidase S8/S53 domain"/>
    <property type="match status" value="1"/>
</dbReference>
<dbReference type="InterPro" id="IPR010259">
    <property type="entry name" value="S8pro/Inhibitor_I9"/>
</dbReference>
<dbReference type="InterPro" id="IPR037045">
    <property type="entry name" value="S8pro/Inhibitor_I9_sf"/>
</dbReference>
<dbReference type="Pfam" id="PF05922">
    <property type="entry name" value="Inhibitor_I9"/>
    <property type="match status" value="1"/>
</dbReference>
<sequence>MGHSCPADSDYPPCTPPRPWRRPSPQRLPWSPLSWPPPTPPRPPPPSRPTPTSSPPPAGAEARALVGDARWRVRRYYTAALPGFATLLTSAEAAELRADPRVRALEPDGRVRGLDLSGGAAPSRSSATGEGVTVYVLGTGVDVARDEFGDRAWHAFDATGVRGRFCGDHGTRAASLAAGGKDGVAPGARVGSVKVLRCDGSGDLSDVLAGLDWVHRHARRPAVANLPVAAGDSPALTTAVRRLGKSDVAVTTSPRTAGTMAGHLESHPPAGPSDEATWPKSTAARDVIRQNPSRTLSLLLHGDEL</sequence>
<reference evidence="10" key="1">
    <citation type="journal article" date="2019" name="Int. J. Syst. Evol. Microbiol.">
        <title>The Global Catalogue of Microorganisms (GCM) 10K type strain sequencing project: providing services to taxonomists for standard genome sequencing and annotation.</title>
        <authorList>
            <consortium name="The Broad Institute Genomics Platform"/>
            <consortium name="The Broad Institute Genome Sequencing Center for Infectious Disease"/>
            <person name="Wu L."/>
            <person name="Ma J."/>
        </authorList>
    </citation>
    <scope>NUCLEOTIDE SEQUENCE [LARGE SCALE GENOMIC DNA]</scope>
    <source>
        <strain evidence="10">ICMP 6774ER</strain>
    </source>
</reference>
<dbReference type="PROSITE" id="PS51892">
    <property type="entry name" value="SUBTILASE"/>
    <property type="match status" value="1"/>
</dbReference>
<accession>A0ABW4SYY7</accession>
<evidence type="ECO:0000256" key="3">
    <source>
        <dbReference type="ARBA" id="ARBA00022801"/>
    </source>
</evidence>
<evidence type="ECO:0000256" key="5">
    <source>
        <dbReference type="PROSITE-ProRule" id="PRU01240"/>
    </source>
</evidence>
<keyword evidence="2" id="KW-0645">Protease</keyword>
<dbReference type="Pfam" id="PF00082">
    <property type="entry name" value="Peptidase_S8"/>
    <property type="match status" value="1"/>
</dbReference>
<evidence type="ECO:0000256" key="4">
    <source>
        <dbReference type="ARBA" id="ARBA00022825"/>
    </source>
</evidence>
<gene>
    <name evidence="9" type="ORF">ACFSKW_20455</name>
</gene>
<feature type="region of interest" description="Disordered" evidence="6">
    <location>
        <begin position="1"/>
        <end position="61"/>
    </location>
</feature>
<evidence type="ECO:0000256" key="2">
    <source>
        <dbReference type="ARBA" id="ARBA00022670"/>
    </source>
</evidence>
<evidence type="ECO:0000256" key="6">
    <source>
        <dbReference type="SAM" id="MobiDB-lite"/>
    </source>
</evidence>
<dbReference type="Gene3D" id="3.30.70.80">
    <property type="entry name" value="Peptidase S8 propeptide/proteinase inhibitor I9"/>
    <property type="match status" value="1"/>
</dbReference>
<feature type="compositionally biased region" description="Low complexity" evidence="6">
    <location>
        <begin position="23"/>
        <end position="33"/>
    </location>
</feature>
<dbReference type="EMBL" id="JBHUFV010000033">
    <property type="protein sequence ID" value="MFD1933837.1"/>
    <property type="molecule type" value="Genomic_DNA"/>
</dbReference>
<evidence type="ECO:0000313" key="10">
    <source>
        <dbReference type="Proteomes" id="UP001597368"/>
    </source>
</evidence>
<evidence type="ECO:0000259" key="8">
    <source>
        <dbReference type="Pfam" id="PF05922"/>
    </source>
</evidence>
<feature type="domain" description="Peptidase S8/S53" evidence="7">
    <location>
        <begin position="130"/>
        <end position="229"/>
    </location>
</feature>
<keyword evidence="4" id="KW-0720">Serine protease</keyword>
<dbReference type="PANTHER" id="PTHR43806:SF11">
    <property type="entry name" value="CEREVISIN-RELATED"/>
    <property type="match status" value="1"/>
</dbReference>
<dbReference type="RefSeq" id="WP_379574560.1">
    <property type="nucleotide sequence ID" value="NZ_JBHUFV010000033.1"/>
</dbReference>
<comment type="similarity">
    <text evidence="1 5">Belongs to the peptidase S8 family.</text>
</comment>
<dbReference type="InterPro" id="IPR000209">
    <property type="entry name" value="Peptidase_S8/S53_dom"/>
</dbReference>
<comment type="caution">
    <text evidence="5">Lacks conserved residue(s) required for the propagation of feature annotation.</text>
</comment>
<evidence type="ECO:0000256" key="1">
    <source>
        <dbReference type="ARBA" id="ARBA00011073"/>
    </source>
</evidence>
<protein>
    <submittedName>
        <fullName evidence="9">S8 family serine peptidase</fullName>
    </submittedName>
</protein>
<dbReference type="InterPro" id="IPR036852">
    <property type="entry name" value="Peptidase_S8/S53_dom_sf"/>
</dbReference>
<feature type="domain" description="Inhibitor I9" evidence="8">
    <location>
        <begin position="67"/>
        <end position="112"/>
    </location>
</feature>
<dbReference type="Proteomes" id="UP001597368">
    <property type="component" value="Unassembled WGS sequence"/>
</dbReference>
<keyword evidence="10" id="KW-1185">Reference proteome</keyword>
<dbReference type="InterPro" id="IPR050131">
    <property type="entry name" value="Peptidase_S8_subtilisin-like"/>
</dbReference>
<keyword evidence="3" id="KW-0378">Hydrolase</keyword>
<organism evidence="9 10">
    <name type="scientific">Nonomuraea mangrovi</name>
    <dbReference type="NCBI Taxonomy" id="2316207"/>
    <lineage>
        <taxon>Bacteria</taxon>
        <taxon>Bacillati</taxon>
        <taxon>Actinomycetota</taxon>
        <taxon>Actinomycetes</taxon>
        <taxon>Streptosporangiales</taxon>
        <taxon>Streptosporangiaceae</taxon>
        <taxon>Nonomuraea</taxon>
    </lineage>
</organism>
<evidence type="ECO:0000259" key="7">
    <source>
        <dbReference type="Pfam" id="PF00082"/>
    </source>
</evidence>
<feature type="region of interest" description="Disordered" evidence="6">
    <location>
        <begin position="254"/>
        <end position="280"/>
    </location>
</feature>